<dbReference type="PANTHER" id="PTHR24074">
    <property type="entry name" value="CO-CHAPERONE PROTEIN DJLA"/>
    <property type="match status" value="1"/>
</dbReference>
<keyword evidence="3" id="KW-0346">Stress response</keyword>
<dbReference type="PROSITE" id="PS50076">
    <property type="entry name" value="DNAJ_2"/>
    <property type="match status" value="1"/>
</dbReference>
<sequence>MEPETAITELQAAVEPILHAHPQGITEMALMDRLAEAGHPLFTQGERGQPAALYRAHFLLFHALYRLRAALAEAGLGLEIHCLCIRLRRLPGQASTGGELIDGDPLAAFYLDPTNLEGMDNAAVERLIADGLCRTLGAGDRDADLAELGLSPGARPSEIRRRYRRLAMRHHPDRGGDTATLQRINDAYQRLMAR</sequence>
<dbReference type="Pfam" id="PF12339">
    <property type="entry name" value="DNAJ_related"/>
    <property type="match status" value="1"/>
</dbReference>
<evidence type="ECO:0000313" key="3">
    <source>
        <dbReference type="EMBL" id="ABM63032.1"/>
    </source>
</evidence>
<dbReference type="CDD" id="cd06257">
    <property type="entry name" value="DnaJ"/>
    <property type="match status" value="1"/>
</dbReference>
<evidence type="ECO:0000313" key="4">
    <source>
        <dbReference type="Proteomes" id="UP000000647"/>
    </source>
</evidence>
<dbReference type="RefSeq" id="WP_011815054.1">
    <property type="nucleotide sequence ID" value="NC_008789.1"/>
</dbReference>
<evidence type="ECO:0000259" key="2">
    <source>
        <dbReference type="PROSITE" id="PS50076"/>
    </source>
</evidence>
<dbReference type="InterPro" id="IPR036869">
    <property type="entry name" value="J_dom_sf"/>
</dbReference>
<dbReference type="KEGG" id="hha:Hhal_2268"/>
<dbReference type="InterPro" id="IPR001623">
    <property type="entry name" value="DnaJ_domain"/>
</dbReference>
<dbReference type="SMART" id="SM00271">
    <property type="entry name" value="DnaJ"/>
    <property type="match status" value="1"/>
</dbReference>
<feature type="domain" description="J" evidence="2">
    <location>
        <begin position="143"/>
        <end position="194"/>
    </location>
</feature>
<dbReference type="eggNOG" id="COG2214">
    <property type="taxonomic scope" value="Bacteria"/>
</dbReference>
<reference evidence="3 4" key="2">
    <citation type="journal article" date="2013" name="Stand. Genomic Sci.">
        <title>Complete genome sequence of Halorhodospira halophila SL1.</title>
        <authorList>
            <person name="Challacombe J.F."/>
            <person name="Majid S."/>
            <person name="Deole R."/>
            <person name="Brettin T.S."/>
            <person name="Bruce D."/>
            <person name="Delano S.F."/>
            <person name="Detter J.C."/>
            <person name="Gleasner C.D."/>
            <person name="Han C.S."/>
            <person name="Misra M."/>
            <person name="Reitenga K.G."/>
            <person name="Mikhailova N."/>
            <person name="Woyke T."/>
            <person name="Pitluck S."/>
            <person name="Nolan M."/>
            <person name="Land M.L."/>
            <person name="Saunders E."/>
            <person name="Tapia R."/>
            <person name="Lapidus A."/>
            <person name="Ivanova N."/>
            <person name="Hoff W.D."/>
        </authorList>
    </citation>
    <scope>NUCLEOTIDE SEQUENCE [LARGE SCALE GENOMIC DNA]</scope>
    <source>
        <strain evidence="4">DSM 244 / SL1</strain>
    </source>
</reference>
<keyword evidence="1" id="KW-0143">Chaperone</keyword>
<reference evidence="4" key="1">
    <citation type="submission" date="2006-12" db="EMBL/GenBank/DDBJ databases">
        <title>Complete sequence of Halorhodospira halophila SL1.</title>
        <authorList>
            <consortium name="US DOE Joint Genome Institute"/>
            <person name="Copeland A."/>
            <person name="Lucas S."/>
            <person name="Lapidus A."/>
            <person name="Barry K."/>
            <person name="Detter J.C."/>
            <person name="Glavina del Rio T."/>
            <person name="Hammon N."/>
            <person name="Israni S."/>
            <person name="Dalin E."/>
            <person name="Tice H."/>
            <person name="Pitluck S."/>
            <person name="Saunders E."/>
            <person name="Brettin T."/>
            <person name="Bruce D."/>
            <person name="Han C."/>
            <person name="Tapia R."/>
            <person name="Schmutz J."/>
            <person name="Larimer F."/>
            <person name="Land M."/>
            <person name="Hauser L."/>
            <person name="Kyrpides N."/>
            <person name="Mikhailova N."/>
            <person name="Hoff W."/>
            <person name="Richardson P."/>
        </authorList>
    </citation>
    <scope>NUCLEOTIDE SEQUENCE [LARGE SCALE GENOMIC DNA]</scope>
    <source>
        <strain evidence="4">DSM 244 / SL1</strain>
    </source>
</reference>
<dbReference type="Pfam" id="PF00226">
    <property type="entry name" value="DnaJ"/>
    <property type="match status" value="1"/>
</dbReference>
<dbReference type="InterPro" id="IPR050817">
    <property type="entry name" value="DjlA_DnaK_co-chaperone"/>
</dbReference>
<dbReference type="Proteomes" id="UP000000647">
    <property type="component" value="Chromosome"/>
</dbReference>
<dbReference type="AlphaFoldDB" id="A1WZC0"/>
<protein>
    <submittedName>
        <fullName evidence="3">Heat shock protein DnaJ domain protein</fullName>
    </submittedName>
</protein>
<dbReference type="InterPro" id="IPR021059">
    <property type="entry name" value="DnaJ-related_N"/>
</dbReference>
<dbReference type="EMBL" id="CP000544">
    <property type="protein sequence ID" value="ABM63032.1"/>
    <property type="molecule type" value="Genomic_DNA"/>
</dbReference>
<name>A1WZC0_HALHL</name>
<dbReference type="SUPFAM" id="SSF46565">
    <property type="entry name" value="Chaperone J-domain"/>
    <property type="match status" value="1"/>
</dbReference>
<dbReference type="OrthoDB" id="581986at2"/>
<accession>A1WZC0</accession>
<organism evidence="3 4">
    <name type="scientific">Halorhodospira halophila (strain DSM 244 / SL1)</name>
    <name type="common">Ectothiorhodospira halophila (strain DSM 244 / SL1)</name>
    <dbReference type="NCBI Taxonomy" id="349124"/>
    <lineage>
        <taxon>Bacteria</taxon>
        <taxon>Pseudomonadati</taxon>
        <taxon>Pseudomonadota</taxon>
        <taxon>Gammaproteobacteria</taxon>
        <taxon>Chromatiales</taxon>
        <taxon>Ectothiorhodospiraceae</taxon>
        <taxon>Halorhodospira</taxon>
    </lineage>
</organism>
<proteinExistence type="predicted"/>
<dbReference type="STRING" id="349124.Hhal_2268"/>
<dbReference type="Gene3D" id="1.10.287.110">
    <property type="entry name" value="DnaJ domain"/>
    <property type="match status" value="1"/>
</dbReference>
<dbReference type="HOGENOM" id="CLU_103241_0_0_6"/>
<gene>
    <name evidence="3" type="ordered locus">Hhal_2268</name>
</gene>
<evidence type="ECO:0000256" key="1">
    <source>
        <dbReference type="ARBA" id="ARBA00023186"/>
    </source>
</evidence>
<keyword evidence="4" id="KW-1185">Reference proteome</keyword>